<dbReference type="Proteomes" id="UP000749559">
    <property type="component" value="Unassembled WGS sequence"/>
</dbReference>
<name>A0A8S4PW68_OWEFU</name>
<comment type="caution">
    <text evidence="1">The sequence shown here is derived from an EMBL/GenBank/DDBJ whole genome shotgun (WGS) entry which is preliminary data.</text>
</comment>
<feature type="non-terminal residue" evidence="1">
    <location>
        <position position="185"/>
    </location>
</feature>
<organism evidence="1 2">
    <name type="scientific">Owenia fusiformis</name>
    <name type="common">Polychaete worm</name>
    <dbReference type="NCBI Taxonomy" id="6347"/>
    <lineage>
        <taxon>Eukaryota</taxon>
        <taxon>Metazoa</taxon>
        <taxon>Spiralia</taxon>
        <taxon>Lophotrochozoa</taxon>
        <taxon>Annelida</taxon>
        <taxon>Polychaeta</taxon>
        <taxon>Sedentaria</taxon>
        <taxon>Canalipalpata</taxon>
        <taxon>Sabellida</taxon>
        <taxon>Oweniida</taxon>
        <taxon>Oweniidae</taxon>
        <taxon>Owenia</taxon>
    </lineage>
</organism>
<proteinExistence type="predicted"/>
<gene>
    <name evidence="1" type="ORF">OFUS_LOCUS22059</name>
</gene>
<sequence length="185" mass="21429">SLNAEAKKNLPVKENYCITDTKFIKEKAKLINDRMKKIHIPVKPKDFLKALVCTRRLNSEIVELLKKKKKTSPKKLSKKQKTEKKSDGAVAGKYLKETGSKSDDDPIKIKYKKWVNQGAAISLKEMKDLYLIEFMANILYTHGRMYFYKSKNEEEAQVYEHDLRLAYELSVIIKEESGKQIATLL</sequence>
<keyword evidence="2" id="KW-1185">Reference proteome</keyword>
<dbReference type="EMBL" id="CAIIXF020000010">
    <property type="protein sequence ID" value="CAH1797843.1"/>
    <property type="molecule type" value="Genomic_DNA"/>
</dbReference>
<evidence type="ECO:0000313" key="2">
    <source>
        <dbReference type="Proteomes" id="UP000749559"/>
    </source>
</evidence>
<dbReference type="OrthoDB" id="10247496at2759"/>
<evidence type="ECO:0000313" key="1">
    <source>
        <dbReference type="EMBL" id="CAH1797843.1"/>
    </source>
</evidence>
<feature type="non-terminal residue" evidence="1">
    <location>
        <position position="1"/>
    </location>
</feature>
<reference evidence="1" key="1">
    <citation type="submission" date="2022-03" db="EMBL/GenBank/DDBJ databases">
        <authorList>
            <person name="Martin C."/>
        </authorList>
    </citation>
    <scope>NUCLEOTIDE SEQUENCE</scope>
</reference>
<accession>A0A8S4PW68</accession>
<protein>
    <submittedName>
        <fullName evidence="1">Uncharacterized protein</fullName>
    </submittedName>
</protein>
<dbReference type="AlphaFoldDB" id="A0A8S4PW68"/>